<dbReference type="AlphaFoldDB" id="A0A9X2SIH2"/>
<evidence type="ECO:0000313" key="8">
    <source>
        <dbReference type="Proteomes" id="UP001144096"/>
    </source>
</evidence>
<keyword evidence="4" id="KW-0788">Thiol protease</keyword>
<evidence type="ECO:0000256" key="5">
    <source>
        <dbReference type="SAM" id="SignalP"/>
    </source>
</evidence>
<evidence type="ECO:0000256" key="1">
    <source>
        <dbReference type="ARBA" id="ARBA00007074"/>
    </source>
</evidence>
<keyword evidence="2" id="KW-0645">Protease</keyword>
<evidence type="ECO:0000256" key="3">
    <source>
        <dbReference type="ARBA" id="ARBA00022801"/>
    </source>
</evidence>
<dbReference type="GO" id="GO:0008234">
    <property type="term" value="F:cysteine-type peptidase activity"/>
    <property type="evidence" value="ECO:0007669"/>
    <property type="project" value="UniProtKB-KW"/>
</dbReference>
<organism evidence="7 8">
    <name type="scientific">Amycolatopsis iheyensis</name>
    <dbReference type="NCBI Taxonomy" id="2945988"/>
    <lineage>
        <taxon>Bacteria</taxon>
        <taxon>Bacillati</taxon>
        <taxon>Actinomycetota</taxon>
        <taxon>Actinomycetes</taxon>
        <taxon>Pseudonocardiales</taxon>
        <taxon>Pseudonocardiaceae</taxon>
        <taxon>Amycolatopsis</taxon>
    </lineage>
</organism>
<dbReference type="PROSITE" id="PS51935">
    <property type="entry name" value="NLPC_P60"/>
    <property type="match status" value="1"/>
</dbReference>
<evidence type="ECO:0000313" key="7">
    <source>
        <dbReference type="EMBL" id="MCR6482933.1"/>
    </source>
</evidence>
<gene>
    <name evidence="7" type="ORF">M8542_08885</name>
</gene>
<evidence type="ECO:0000256" key="4">
    <source>
        <dbReference type="ARBA" id="ARBA00022807"/>
    </source>
</evidence>
<sequence>MRGKAFALALVIAVAGAASTWYARQDHPATTPVQESTSTRFDRLADPPRTVVTTGGAVEATLTDGARTVVLAGPARTFRDPRSGTTVTGTAWVRLAPQPWAAGAERAAWFGPWLAAATHNTAPDVLAVALQYVDGAPPVRDATGRRIAGDATFAPNADYDDYLTRASGAVDSAGFVRLVYGFREGFPLPALPRTAAAMAAAGPGAAVVPASPQRVTDCSRLQAGDLVFFTRTPDGGGVTRAGIYLGRDSGGHHRVLISGRAAGPAFGKGSTLDGESGYAKTFRAARRL</sequence>
<evidence type="ECO:0000256" key="2">
    <source>
        <dbReference type="ARBA" id="ARBA00022670"/>
    </source>
</evidence>
<dbReference type="EMBL" id="JAMXQV010000003">
    <property type="protein sequence ID" value="MCR6482933.1"/>
    <property type="molecule type" value="Genomic_DNA"/>
</dbReference>
<dbReference type="Gene3D" id="3.90.1720.10">
    <property type="entry name" value="endopeptidase domain like (from Nostoc punctiforme)"/>
    <property type="match status" value="1"/>
</dbReference>
<dbReference type="InterPro" id="IPR000064">
    <property type="entry name" value="NLP_P60_dom"/>
</dbReference>
<proteinExistence type="inferred from homology"/>
<dbReference type="GO" id="GO:0006508">
    <property type="term" value="P:proteolysis"/>
    <property type="evidence" value="ECO:0007669"/>
    <property type="project" value="UniProtKB-KW"/>
</dbReference>
<dbReference type="Pfam" id="PF00877">
    <property type="entry name" value="NLPC_P60"/>
    <property type="match status" value="1"/>
</dbReference>
<keyword evidence="5" id="KW-0732">Signal</keyword>
<keyword evidence="8" id="KW-1185">Reference proteome</keyword>
<comment type="caution">
    <text evidence="7">The sequence shown here is derived from an EMBL/GenBank/DDBJ whole genome shotgun (WGS) entry which is preliminary data.</text>
</comment>
<reference evidence="7" key="1">
    <citation type="submission" date="2022-06" db="EMBL/GenBank/DDBJ databases">
        <title>Amycolatopsis iheyaensis sp. nov., a new species of the genus Amycolatopsis isolated from soil in Iheya island, Japan.</title>
        <authorList>
            <person name="Ngamcharungchit C."/>
            <person name="Kanto H."/>
            <person name="Take A."/>
            <person name="Intra B."/>
            <person name="Matsumoto A."/>
            <person name="Panbangred W."/>
            <person name="Inahashi Y."/>
        </authorList>
    </citation>
    <scope>NUCLEOTIDE SEQUENCE</scope>
    <source>
        <strain evidence="7">OK19-0408</strain>
    </source>
</reference>
<comment type="similarity">
    <text evidence="1">Belongs to the peptidase C40 family.</text>
</comment>
<name>A0A9X2SIH2_9PSEU</name>
<dbReference type="RefSeq" id="WP_257919549.1">
    <property type="nucleotide sequence ID" value="NZ_JAMXQV010000003.1"/>
</dbReference>
<dbReference type="InterPro" id="IPR038765">
    <property type="entry name" value="Papain-like_cys_pep_sf"/>
</dbReference>
<accession>A0A9X2SIH2</accession>
<dbReference type="Proteomes" id="UP001144096">
    <property type="component" value="Unassembled WGS sequence"/>
</dbReference>
<dbReference type="SUPFAM" id="SSF54001">
    <property type="entry name" value="Cysteine proteinases"/>
    <property type="match status" value="1"/>
</dbReference>
<feature type="signal peptide" evidence="5">
    <location>
        <begin position="1"/>
        <end position="23"/>
    </location>
</feature>
<protein>
    <submittedName>
        <fullName evidence="7">NlpC/P60 family protein</fullName>
    </submittedName>
</protein>
<keyword evidence="3" id="KW-0378">Hydrolase</keyword>
<feature type="chain" id="PRO_5040931466" evidence="5">
    <location>
        <begin position="24"/>
        <end position="288"/>
    </location>
</feature>
<feature type="domain" description="NlpC/P60" evidence="6">
    <location>
        <begin position="119"/>
        <end position="288"/>
    </location>
</feature>
<evidence type="ECO:0000259" key="6">
    <source>
        <dbReference type="PROSITE" id="PS51935"/>
    </source>
</evidence>